<keyword evidence="5 7" id="KW-1133">Transmembrane helix</keyword>
<dbReference type="EMBL" id="JAZHFV010000006">
    <property type="protein sequence ID" value="MEX4008985.1"/>
    <property type="molecule type" value="Genomic_DNA"/>
</dbReference>
<sequence>MNRVRRAFVMASVEQYLSLIINFVLVATLSRLLTPAEIGIAVVGLGVCVITFSLREFFTAEFLVQRPAVNAEEVQSSGTILICACVMLGVGLMLAAPMLSRFYGEEGLQLFLAVMILATVIDTMSYPAVALLHRELDFGNTARIRVASIVAMAITTISLAAMGFGFMSYAWGNLVAACATTLMTSFIHPDALPTKPTVSAWRVVLDFGRFRGAAGIVDKIYEAIPQLVLGRFMPMSDVGLYSRMNAISGIPDKMLLSSVFSIAFPALADGVRNGRDVKRAYLHALRLICVIYWPALLLMALLARPVVNLILGPAWMEVVPLVRIVAVAGIFFFPVILTHPLLMATGKNKTAFVSNLTAKSSAAVILCSASMFGLTAMAWSQLVALPLQMIIALHYARKAVSFTWRDLAGAIGSSAIVTVAAMACPVGFTCWIRPDLDFTVLEFGAVLLLAFCGWLAGVLLTRHPVLSEMLNLLRLRQWIRSGEDRSAERAGERGFLQGTGQA</sequence>
<feature type="transmembrane region" description="Helical" evidence="7">
    <location>
        <begin position="144"/>
        <end position="164"/>
    </location>
</feature>
<evidence type="ECO:0000313" key="8">
    <source>
        <dbReference type="EMBL" id="MEX4008985.1"/>
    </source>
</evidence>
<feature type="transmembrane region" description="Helical" evidence="7">
    <location>
        <begin position="7"/>
        <end position="26"/>
    </location>
</feature>
<feature type="transmembrane region" description="Helical" evidence="7">
    <location>
        <begin position="407"/>
        <end position="428"/>
    </location>
</feature>
<dbReference type="PANTHER" id="PTHR30250">
    <property type="entry name" value="PST FAMILY PREDICTED COLANIC ACID TRANSPORTER"/>
    <property type="match status" value="1"/>
</dbReference>
<proteinExistence type="inferred from homology"/>
<evidence type="ECO:0000256" key="4">
    <source>
        <dbReference type="ARBA" id="ARBA00022692"/>
    </source>
</evidence>
<evidence type="ECO:0000256" key="2">
    <source>
        <dbReference type="ARBA" id="ARBA00007430"/>
    </source>
</evidence>
<organism evidence="8 9">
    <name type="scientific">Neoaquamicrobium sediminum</name>
    <dbReference type="NCBI Taxonomy" id="1849104"/>
    <lineage>
        <taxon>Bacteria</taxon>
        <taxon>Pseudomonadati</taxon>
        <taxon>Pseudomonadota</taxon>
        <taxon>Alphaproteobacteria</taxon>
        <taxon>Hyphomicrobiales</taxon>
        <taxon>Phyllobacteriaceae</taxon>
        <taxon>Neoaquamicrobium</taxon>
    </lineage>
</organism>
<dbReference type="InterPro" id="IPR050833">
    <property type="entry name" value="Poly_Biosynth_Transport"/>
</dbReference>
<dbReference type="PANTHER" id="PTHR30250:SF10">
    <property type="entry name" value="LIPOPOLYSACCHARIDE BIOSYNTHESIS PROTEIN WZXC"/>
    <property type="match status" value="1"/>
</dbReference>
<evidence type="ECO:0000256" key="5">
    <source>
        <dbReference type="ARBA" id="ARBA00022989"/>
    </source>
</evidence>
<dbReference type="Proteomes" id="UP001559025">
    <property type="component" value="Unassembled WGS sequence"/>
</dbReference>
<dbReference type="Pfam" id="PF13440">
    <property type="entry name" value="Polysacc_synt_3"/>
    <property type="match status" value="1"/>
</dbReference>
<comment type="similarity">
    <text evidence="2">Belongs to the polysaccharide synthase family.</text>
</comment>
<feature type="transmembrane region" description="Helical" evidence="7">
    <location>
        <begin position="362"/>
        <end position="395"/>
    </location>
</feature>
<comment type="subcellular location">
    <subcellularLocation>
        <location evidence="1">Cell membrane</location>
        <topology evidence="1">Multi-pass membrane protein</topology>
    </subcellularLocation>
</comment>
<keyword evidence="4 7" id="KW-0812">Transmembrane</keyword>
<feature type="transmembrane region" description="Helical" evidence="7">
    <location>
        <begin position="280"/>
        <end position="303"/>
    </location>
</feature>
<keyword evidence="9" id="KW-1185">Reference proteome</keyword>
<feature type="transmembrane region" description="Helical" evidence="7">
    <location>
        <begin position="324"/>
        <end position="342"/>
    </location>
</feature>
<feature type="transmembrane region" description="Helical" evidence="7">
    <location>
        <begin position="38"/>
        <end position="58"/>
    </location>
</feature>
<keyword evidence="6 7" id="KW-0472">Membrane</keyword>
<accession>A0ABV3WWF6</accession>
<name>A0ABV3WWF6_9HYPH</name>
<feature type="transmembrane region" description="Helical" evidence="7">
    <location>
        <begin position="79"/>
        <end position="99"/>
    </location>
</feature>
<dbReference type="RefSeq" id="WP_368803969.1">
    <property type="nucleotide sequence ID" value="NZ_JAZHFV010000006.1"/>
</dbReference>
<feature type="transmembrane region" description="Helical" evidence="7">
    <location>
        <begin position="440"/>
        <end position="460"/>
    </location>
</feature>
<feature type="transmembrane region" description="Helical" evidence="7">
    <location>
        <begin position="250"/>
        <end position="268"/>
    </location>
</feature>
<evidence type="ECO:0000313" key="9">
    <source>
        <dbReference type="Proteomes" id="UP001559025"/>
    </source>
</evidence>
<feature type="transmembrane region" description="Helical" evidence="7">
    <location>
        <begin position="111"/>
        <end position="132"/>
    </location>
</feature>
<evidence type="ECO:0000256" key="6">
    <source>
        <dbReference type="ARBA" id="ARBA00023136"/>
    </source>
</evidence>
<keyword evidence="3" id="KW-1003">Cell membrane</keyword>
<gene>
    <name evidence="8" type="ORF">V1479_16870</name>
</gene>
<protein>
    <submittedName>
        <fullName evidence="8">Oligosaccharide flippase family protein</fullName>
    </submittedName>
</protein>
<evidence type="ECO:0000256" key="7">
    <source>
        <dbReference type="SAM" id="Phobius"/>
    </source>
</evidence>
<evidence type="ECO:0000256" key="1">
    <source>
        <dbReference type="ARBA" id="ARBA00004651"/>
    </source>
</evidence>
<evidence type="ECO:0000256" key="3">
    <source>
        <dbReference type="ARBA" id="ARBA00022475"/>
    </source>
</evidence>
<reference evidence="8 9" key="1">
    <citation type="submission" date="2024-01" db="EMBL/GenBank/DDBJ databases">
        <title>New evidence supports the origin of RcGTA from prophage.</title>
        <authorList>
            <person name="Xu Y."/>
            <person name="Liu B."/>
            <person name="Chen F."/>
        </authorList>
    </citation>
    <scope>NUCLEOTIDE SEQUENCE [LARGE SCALE GENOMIC DNA]</scope>
    <source>
        <strain evidence="8 9">CBW1107-2</strain>
    </source>
</reference>
<comment type="caution">
    <text evidence="8">The sequence shown here is derived from an EMBL/GenBank/DDBJ whole genome shotgun (WGS) entry which is preliminary data.</text>
</comment>